<evidence type="ECO:0000256" key="6">
    <source>
        <dbReference type="ARBA" id="ARBA00047941"/>
    </source>
</evidence>
<evidence type="ECO:0000313" key="11">
    <source>
        <dbReference type="EMBL" id="TMW67531.1"/>
    </source>
</evidence>
<dbReference type="Gene3D" id="3.40.5.100">
    <property type="match status" value="1"/>
</dbReference>
<dbReference type="GO" id="GO:0030791">
    <property type="term" value="F:arsenite methyltransferase activity"/>
    <property type="evidence" value="ECO:0007669"/>
    <property type="project" value="UniProtKB-EC"/>
</dbReference>
<accession>A0A8K1FLU7</accession>
<dbReference type="PANTHER" id="PTHR43675:SF8">
    <property type="entry name" value="ARSENITE METHYLTRANSFERASE"/>
    <property type="match status" value="1"/>
</dbReference>
<gene>
    <name evidence="11" type="ORF">Poli38472_011151</name>
</gene>
<evidence type="ECO:0000256" key="1">
    <source>
        <dbReference type="ARBA" id="ARBA00022679"/>
    </source>
</evidence>
<dbReference type="InterPro" id="IPR026669">
    <property type="entry name" value="Arsenite_MeTrfase-like"/>
</dbReference>
<dbReference type="Pfam" id="PF13847">
    <property type="entry name" value="Methyltransf_31"/>
    <property type="match status" value="1"/>
</dbReference>
<comment type="caution">
    <text evidence="11">The sequence shown here is derived from an EMBL/GenBank/DDBJ whole genome shotgun (WGS) entry which is preliminary data.</text>
</comment>
<evidence type="ECO:0000256" key="4">
    <source>
        <dbReference type="ARBA" id="ARBA00034521"/>
    </source>
</evidence>
<keyword evidence="1" id="KW-0808">Transferase</keyword>
<comment type="catalytic activity">
    <reaction evidence="6">
        <text>arsenic triglutathione + [thioredoxin]-dithiol + S-adenosyl-L-methionine + 2 H2O = methylarsonous acid + [thioredoxin]-disulfide + 3 glutathione + S-adenosyl-L-homocysteine + H(+)</text>
        <dbReference type="Rhea" id="RHEA:69460"/>
        <dbReference type="Rhea" id="RHEA-COMP:10698"/>
        <dbReference type="Rhea" id="RHEA-COMP:10700"/>
        <dbReference type="ChEBI" id="CHEBI:15377"/>
        <dbReference type="ChEBI" id="CHEBI:15378"/>
        <dbReference type="ChEBI" id="CHEBI:17826"/>
        <dbReference type="ChEBI" id="CHEBI:29950"/>
        <dbReference type="ChEBI" id="CHEBI:50058"/>
        <dbReference type="ChEBI" id="CHEBI:57856"/>
        <dbReference type="ChEBI" id="CHEBI:57925"/>
        <dbReference type="ChEBI" id="CHEBI:59789"/>
        <dbReference type="ChEBI" id="CHEBI:183640"/>
        <dbReference type="EC" id="2.1.1.137"/>
    </reaction>
</comment>
<evidence type="ECO:0000256" key="3">
    <source>
        <dbReference type="ARBA" id="ARBA00034487"/>
    </source>
</evidence>
<proteinExistence type="inferred from homology"/>
<evidence type="ECO:0000259" key="10">
    <source>
        <dbReference type="Pfam" id="PF13847"/>
    </source>
</evidence>
<dbReference type="SUPFAM" id="SSF53335">
    <property type="entry name" value="S-adenosyl-L-methionine-dependent methyltransferases"/>
    <property type="match status" value="1"/>
</dbReference>
<dbReference type="InterPro" id="IPR029063">
    <property type="entry name" value="SAM-dependent_MTases_sf"/>
</dbReference>
<dbReference type="EC" id="2.1.1.137" evidence="4"/>
<keyword evidence="2" id="KW-0949">S-adenosyl-L-methionine</keyword>
<dbReference type="AlphaFoldDB" id="A0A8K1FLU7"/>
<comment type="catalytic activity">
    <reaction evidence="8">
        <text>arsenic triglutathione + 3 [thioredoxin]-dithiol + 3 S-adenosyl-L-methionine = trimethylarsine + 3 [thioredoxin]-disulfide + 3 glutathione + 3 S-adenosyl-L-homocysteine + 3 H(+)</text>
        <dbReference type="Rhea" id="RHEA:69432"/>
        <dbReference type="Rhea" id="RHEA-COMP:10698"/>
        <dbReference type="Rhea" id="RHEA-COMP:10700"/>
        <dbReference type="ChEBI" id="CHEBI:15378"/>
        <dbReference type="ChEBI" id="CHEBI:27130"/>
        <dbReference type="ChEBI" id="CHEBI:29950"/>
        <dbReference type="ChEBI" id="CHEBI:50058"/>
        <dbReference type="ChEBI" id="CHEBI:57856"/>
        <dbReference type="ChEBI" id="CHEBI:57925"/>
        <dbReference type="ChEBI" id="CHEBI:59789"/>
        <dbReference type="ChEBI" id="CHEBI:183640"/>
        <dbReference type="EC" id="2.1.1.137"/>
    </reaction>
</comment>
<organism evidence="11 12">
    <name type="scientific">Pythium oligandrum</name>
    <name type="common">Mycoparasitic fungus</name>
    <dbReference type="NCBI Taxonomy" id="41045"/>
    <lineage>
        <taxon>Eukaryota</taxon>
        <taxon>Sar</taxon>
        <taxon>Stramenopiles</taxon>
        <taxon>Oomycota</taxon>
        <taxon>Peronosporomycetes</taxon>
        <taxon>Pythiales</taxon>
        <taxon>Pythiaceae</taxon>
        <taxon>Pythium</taxon>
    </lineage>
</organism>
<dbReference type="InterPro" id="IPR025714">
    <property type="entry name" value="Methyltranfer_dom"/>
</dbReference>
<evidence type="ECO:0000256" key="9">
    <source>
        <dbReference type="SAM" id="MobiDB-lite"/>
    </source>
</evidence>
<evidence type="ECO:0000256" key="2">
    <source>
        <dbReference type="ARBA" id="ARBA00022691"/>
    </source>
</evidence>
<sequence length="376" mass="41427">MATTEQQQRTSVQTYYGKTLQQTSDLKTSACCTLTPPDPIIGDILTKVPHEVLVKYYGCGTPIPLGIDGLDVLDLGSGSGRDAYIVSALVGPEGSSTGVDMTPEQLAVATRNVDAFLELMEYEKSNLRFVQGYIEDLDAAGIASDSMDLVISNCVINLSPDKERVMKEVYRVLRSGGEFYFSDVYATRRLPDSVRQDEVLLGECIGGALYVEDFKAICRETGFGEPRALEVTPIRIKDTHLAQKVGLADFYSITFRCFKVPNMEVREHEEDYGHIATYLGTIPGHPLTYKVDSTHRFEARRPVRIGGNTAAILKHSWLRKFFTVQGDWSEHFGRFDCALVNVPLDRESQDAAISVGGKYQSSKGSPEPSLPPGCCA</sequence>
<dbReference type="Proteomes" id="UP000794436">
    <property type="component" value="Unassembled WGS sequence"/>
</dbReference>
<comment type="catalytic activity">
    <reaction evidence="7">
        <text>arsenic triglutathione + 2 [thioredoxin]-dithiol + 2 S-adenosyl-L-methionine + H2O = dimethylarsinous acid + 2 [thioredoxin]-disulfide + 3 glutathione + 2 S-adenosyl-L-homocysteine + 2 H(+)</text>
        <dbReference type="Rhea" id="RHEA:69464"/>
        <dbReference type="Rhea" id="RHEA-COMP:10698"/>
        <dbReference type="Rhea" id="RHEA-COMP:10700"/>
        <dbReference type="ChEBI" id="CHEBI:15377"/>
        <dbReference type="ChEBI" id="CHEBI:15378"/>
        <dbReference type="ChEBI" id="CHEBI:23808"/>
        <dbReference type="ChEBI" id="CHEBI:29950"/>
        <dbReference type="ChEBI" id="CHEBI:50058"/>
        <dbReference type="ChEBI" id="CHEBI:57856"/>
        <dbReference type="ChEBI" id="CHEBI:57925"/>
        <dbReference type="ChEBI" id="CHEBI:59789"/>
        <dbReference type="ChEBI" id="CHEBI:183640"/>
        <dbReference type="EC" id="2.1.1.137"/>
    </reaction>
</comment>
<evidence type="ECO:0000256" key="8">
    <source>
        <dbReference type="ARBA" id="ARBA00048428"/>
    </source>
</evidence>
<dbReference type="EMBL" id="SPLM01000004">
    <property type="protein sequence ID" value="TMW67531.1"/>
    <property type="molecule type" value="Genomic_DNA"/>
</dbReference>
<feature type="region of interest" description="Disordered" evidence="9">
    <location>
        <begin position="357"/>
        <end position="376"/>
    </location>
</feature>
<evidence type="ECO:0000256" key="7">
    <source>
        <dbReference type="ARBA" id="ARBA00047943"/>
    </source>
</evidence>
<evidence type="ECO:0000313" key="12">
    <source>
        <dbReference type="Proteomes" id="UP000794436"/>
    </source>
</evidence>
<evidence type="ECO:0000256" key="5">
    <source>
        <dbReference type="ARBA" id="ARBA00034545"/>
    </source>
</evidence>
<dbReference type="PANTHER" id="PTHR43675">
    <property type="entry name" value="ARSENITE METHYLTRANSFERASE"/>
    <property type="match status" value="1"/>
</dbReference>
<dbReference type="Gene3D" id="3.40.50.150">
    <property type="entry name" value="Vaccinia Virus protein VP39"/>
    <property type="match status" value="1"/>
</dbReference>
<protein>
    <recommendedName>
        <fullName evidence="5">Arsenite methyltransferase</fullName>
        <ecNumber evidence="4">2.1.1.137</ecNumber>
    </recommendedName>
</protein>
<dbReference type="OrthoDB" id="150554at2759"/>
<feature type="domain" description="Methyltransferase" evidence="10">
    <location>
        <begin position="68"/>
        <end position="222"/>
    </location>
</feature>
<comment type="similarity">
    <text evidence="3">Belongs to the methyltransferase superfamily. Arsenite methyltransferase family.</text>
</comment>
<keyword evidence="12" id="KW-1185">Reference proteome</keyword>
<reference evidence="11" key="1">
    <citation type="submission" date="2019-03" db="EMBL/GenBank/DDBJ databases">
        <title>Long read genome sequence of the mycoparasitic Pythium oligandrum ATCC 38472 isolated from sugarbeet rhizosphere.</title>
        <authorList>
            <person name="Gaulin E."/>
        </authorList>
    </citation>
    <scope>NUCLEOTIDE SEQUENCE</scope>
    <source>
        <strain evidence="11">ATCC 38472_TT</strain>
    </source>
</reference>
<name>A0A8K1FLU7_PYTOL</name>
<dbReference type="CDD" id="cd02440">
    <property type="entry name" value="AdoMet_MTases"/>
    <property type="match status" value="1"/>
</dbReference>